<comment type="caution">
    <text evidence="3">The sequence shown here is derived from an EMBL/GenBank/DDBJ whole genome shotgun (WGS) entry which is preliminary data.</text>
</comment>
<dbReference type="EMBL" id="JAGSOJ010000001">
    <property type="protein sequence ID" value="MCM1988930.1"/>
    <property type="molecule type" value="Genomic_DNA"/>
</dbReference>
<keyword evidence="1" id="KW-0732">Signal</keyword>
<name>A0A9J6NWV1_9CLOT</name>
<dbReference type="InterPro" id="IPR032179">
    <property type="entry name" value="Cry22Aa_Ig-like"/>
</dbReference>
<dbReference type="Proteomes" id="UP001056429">
    <property type="component" value="Unassembled WGS sequence"/>
</dbReference>
<evidence type="ECO:0000313" key="3">
    <source>
        <dbReference type="EMBL" id="MCM1988930.1"/>
    </source>
</evidence>
<evidence type="ECO:0000256" key="1">
    <source>
        <dbReference type="SAM" id="SignalP"/>
    </source>
</evidence>
<dbReference type="InterPro" id="IPR013783">
    <property type="entry name" value="Ig-like_fold"/>
</dbReference>
<reference evidence="3" key="1">
    <citation type="journal article" date="2021" name="mSystems">
        <title>Bacteria and Archaea Synergistically Convert Glycine Betaine to Biogenic Methane in the Formosa Cold Seep of the South China Sea.</title>
        <authorList>
            <person name="Li L."/>
            <person name="Zhang W."/>
            <person name="Zhang S."/>
            <person name="Song L."/>
            <person name="Sun Q."/>
            <person name="Zhang H."/>
            <person name="Xiang H."/>
            <person name="Dong X."/>
        </authorList>
    </citation>
    <scope>NUCLEOTIDE SEQUENCE</scope>
    <source>
        <strain evidence="3">ZWT</strain>
    </source>
</reference>
<proteinExistence type="predicted"/>
<feature type="signal peptide" evidence="1">
    <location>
        <begin position="1"/>
        <end position="30"/>
    </location>
</feature>
<keyword evidence="4" id="KW-1185">Reference proteome</keyword>
<organism evidence="3 4">
    <name type="scientific">Oceanirhabdus seepicola</name>
    <dbReference type="NCBI Taxonomy" id="2828781"/>
    <lineage>
        <taxon>Bacteria</taxon>
        <taxon>Bacillati</taxon>
        <taxon>Bacillota</taxon>
        <taxon>Clostridia</taxon>
        <taxon>Eubacteriales</taxon>
        <taxon>Clostridiaceae</taxon>
        <taxon>Oceanirhabdus</taxon>
    </lineage>
</organism>
<dbReference type="Gene3D" id="2.60.40.10">
    <property type="entry name" value="Immunoglobulins"/>
    <property type="match status" value="1"/>
</dbReference>
<evidence type="ECO:0000313" key="4">
    <source>
        <dbReference type="Proteomes" id="UP001056429"/>
    </source>
</evidence>
<feature type="chain" id="PRO_5039913379" evidence="1">
    <location>
        <begin position="31"/>
        <end position="2199"/>
    </location>
</feature>
<feature type="domain" description="Pesticidal crystal protein Cry22Aa Ig-like" evidence="2">
    <location>
        <begin position="2040"/>
        <end position="2093"/>
    </location>
</feature>
<dbReference type="Pfam" id="PF16403">
    <property type="entry name" value="Bact_surface_Ig-like"/>
    <property type="match status" value="1"/>
</dbReference>
<accession>A0A9J6NWV1</accession>
<evidence type="ECO:0000259" key="2">
    <source>
        <dbReference type="Pfam" id="PF16403"/>
    </source>
</evidence>
<sequence length="2199" mass="249184">MKNKTCLTVAILAMAIIANFFNFGTEQVYAAVSGNLLISKDGNDSDWKWNSISYFGGSLSITDDGKKYSYTMSQEEFDEIMEYQNEGYNIYYRVAFNTMEIESADLEMYFNGENNPKDDDGVWNKDEDVTYKLYHYENGVTGSQTPGYYESAPGDRKLYSLSDTTLYIEMSGGDKDEILMTDINFEYAIIDDVPPEIESVVYYDDCYDSSPLTRGSERLSFSGDDNYVDMVITFDEDITLTETGADKYIETNMTIGEAGTGSFEYLYKKDEKSIVLRYDVAYGDYAREIDRDGLVNKKRLSLINKSSFLSDIEKFEIKDAYENEFTAGSSHSYSDVSGLDITIDGDPPEISIVEYEVAHGDDSKGVGRYLNVGDIVYIKVKLDQLLDNEKAYVSSSGYLPLTNGAKANIDNYTSAGYSKNEWIIYKYVVSENDTNTNSLNHTITASAANKEYYNQVFNMAKTMGIEDDYGNYARMFQTGEDRYATMLFPKINHEDKNIFVDTTEPRVDFSYSSSEAYKNEQLVIVTPVEIGSMLSDGVFYYVISKSSQHPTNGIIDDSILGAKVYPYTRTGDNPNSGYSDISGIKDVVIDDDLYIGVNSFSQYDERYDIINKTGTYEDVNYVNGTASDVLYDDRREITGEFYIHTYMEDLAGNKSWQTSQPIHMDNTHINVKLSPNGTNQYVGDLNINFEMLQEEHSGYDKYEYRWVSPTSLNENTIDMKEMYTEGTYTYNLLRDNYKDWMTGDNLNNYSKNNIPIPSFDEREHGSYYLLIRAYDKAENISYIVSEPYYFDKEKPVVTFESLSEGFHNPLENHKVRVTVNDKHTLLTEFKYYFSNSNLTRDKEDKIWKQLELELPELPEDYDVFSNEDYGDLLTEESFLETKDWKEETLNGYVFLHIYAKDICGNEIIVKQDFLLDNNGFPTINFDYDNAIGNRYKSVIGHIRGSDDGGINTLEYKWSQSIEIPQSYEVLDISGVNSRDFKIDTPEFNKDGEWYLHVRATDTYGNVSNSVSEKYIINSTAPDIGMFQIDNVGIIITKDRNIALTLNKSVDDKLEYTYVIYSDKTCNTEIKRGTFSSTSEIVNIQLDNSTSEVQSFYFKFYDSLEQITESTIKAEAIYDNTPPTAELIYSPSSEKGIVEGEVTVTLNNVEDNISDTNDIVLSENAYTFTENEEHVFTLTDEAGNVNTYIAKVTWISDDKPIIRLNTNKIFGHKYKSIDCTLTAERPTGSGYINIENPKIYYQFSTSEEAVDENDKGWIEYNNGDTVTFDNENGEYYLNAKLVDGKRIFKSRFGKFVLDNIAPEAVLAYTYTDEKGESKEITQEEYEAIEEINSVVKVSLAFDEDVIIKSVKDSEGKELHRGKVITFNENDTITVAYMDKAGNEASKDIIIDKIKISNIDENIFTVTPDTVTNEEITVIIEAPSEKVIKNIRFNDIAIELESIIFTKLDENEDKNYIKAEFKVKENGTIKVDLLEKDSEDVISTEECVITNIDKTVPSGNITISEVDRYTRAAAIEITDKNSTSVTKVEFIKEDNAVLEFTAENNYAAGGVVYNIITNTVTTRINGTVKYYFEDSAGNKAEKEKIINTINTELDLTKVSAAYQVEGQDTVYDNVESIGVVNKNITASITMPEEYYVVNNSGKSTRTFVVGMKYDFLISNGINIGKVSIDLTNTIKKTGPVINLDYTIDGTDHISKLLNGKTSKNVLLTITSDDSIKKVEFDGVEDNSAPFSYEFTENKVVTIVATDTVGNISTLKASVDCIDKEPVRAGLFSLYTQPTNANNIKVQFLSTKPVDVLEIRKDGIKYKDVEDGNSVTKYEFNVDNNGVYSVRYRDDIGNEATVNLAVSNFDREAPIVKLIYNGEASKKSTKEDVLVSVQLVNDDQEKYEIKVLNTIGNIDSYLFKENGKFTFRVSDAAGNITEITATIDNIDRAAPAYKVKYSETELTKNDVTATVTIDEDEYLILNKDIDQNNNDNSINQSIKVNGRDIKIKFDDNGYYQLRVSDAAGNEKTILIRVRNIDRIKPTIELINDYVVTLKGEVPKLNDFIAYDTHDGDIHSKVNISQLDITTEGDKTITYTVSDTAGNICSVDRAVKVVGDDFTVIVDGRENPEPFVTMNKEVDIRVFNFIENMKIKYLKETVKHGRFKQGGQLFDIRYDTVDDGKKGKDEMKFSVDKTGWYTIYIRDLNGQTTSLTIYFTKTN</sequence>
<gene>
    <name evidence="3" type="ORF">KDK92_04190</name>
</gene>
<dbReference type="RefSeq" id="WP_250857795.1">
    <property type="nucleotide sequence ID" value="NZ_JAGSOJ010000001.1"/>
</dbReference>
<protein>
    <submittedName>
        <fullName evidence="3">DUF5011 domain-containing protein</fullName>
    </submittedName>
</protein>
<reference evidence="3" key="2">
    <citation type="submission" date="2021-04" db="EMBL/GenBank/DDBJ databases">
        <authorList>
            <person name="Dong X."/>
        </authorList>
    </citation>
    <scope>NUCLEOTIDE SEQUENCE</scope>
    <source>
        <strain evidence="3">ZWT</strain>
    </source>
</reference>